<dbReference type="OrthoDB" id="9786833at2"/>
<dbReference type="SUPFAM" id="SSF53822">
    <property type="entry name" value="Periplasmic binding protein-like I"/>
    <property type="match status" value="1"/>
</dbReference>
<dbReference type="STRING" id="1086013.SAMN05421774_104246"/>
<dbReference type="CDD" id="cd06338">
    <property type="entry name" value="PBP1_ABC_ligand_binding-like"/>
    <property type="match status" value="1"/>
</dbReference>
<dbReference type="Proteomes" id="UP000186141">
    <property type="component" value="Unassembled WGS sequence"/>
</dbReference>
<evidence type="ECO:0000259" key="5">
    <source>
        <dbReference type="Pfam" id="PF13458"/>
    </source>
</evidence>
<keyword evidence="3" id="KW-0813">Transport</keyword>
<dbReference type="InterPro" id="IPR028082">
    <property type="entry name" value="Peripla_BP_I"/>
</dbReference>
<dbReference type="InterPro" id="IPR051010">
    <property type="entry name" value="BCAA_transport"/>
</dbReference>
<organism evidence="6 7">
    <name type="scientific">Gemmobacter megaterium</name>
    <dbReference type="NCBI Taxonomy" id="1086013"/>
    <lineage>
        <taxon>Bacteria</taxon>
        <taxon>Pseudomonadati</taxon>
        <taxon>Pseudomonadota</taxon>
        <taxon>Alphaproteobacteria</taxon>
        <taxon>Rhodobacterales</taxon>
        <taxon>Paracoccaceae</taxon>
        <taxon>Gemmobacter</taxon>
    </lineage>
</organism>
<dbReference type="AlphaFoldDB" id="A0A1N7NYU6"/>
<dbReference type="RefSeq" id="WP_076531537.1">
    <property type="nucleotide sequence ID" value="NZ_BMEH01000004.1"/>
</dbReference>
<dbReference type="GO" id="GO:0006865">
    <property type="term" value="P:amino acid transport"/>
    <property type="evidence" value="ECO:0007669"/>
    <property type="project" value="UniProtKB-KW"/>
</dbReference>
<evidence type="ECO:0000256" key="1">
    <source>
        <dbReference type="ARBA" id="ARBA00010062"/>
    </source>
</evidence>
<feature type="domain" description="Leucine-binding protein" evidence="5">
    <location>
        <begin position="29"/>
        <end position="372"/>
    </location>
</feature>
<gene>
    <name evidence="6" type="ORF">SAMN05421774_104246</name>
</gene>
<name>A0A1N7NYU6_9RHOB</name>
<dbReference type="EMBL" id="FTOT01000004">
    <property type="protein sequence ID" value="SIT03461.1"/>
    <property type="molecule type" value="Genomic_DNA"/>
</dbReference>
<evidence type="ECO:0000256" key="4">
    <source>
        <dbReference type="SAM" id="SignalP"/>
    </source>
</evidence>
<feature type="chain" id="PRO_5012501268" evidence="4">
    <location>
        <begin position="27"/>
        <end position="395"/>
    </location>
</feature>
<dbReference type="PANTHER" id="PTHR30483:SF6">
    <property type="entry name" value="PERIPLASMIC BINDING PROTEIN OF ABC TRANSPORTER FOR NATURAL AMINO ACIDS"/>
    <property type="match status" value="1"/>
</dbReference>
<evidence type="ECO:0000313" key="6">
    <source>
        <dbReference type="EMBL" id="SIT03461.1"/>
    </source>
</evidence>
<dbReference type="Pfam" id="PF13458">
    <property type="entry name" value="Peripla_BP_6"/>
    <property type="match status" value="1"/>
</dbReference>
<evidence type="ECO:0000256" key="3">
    <source>
        <dbReference type="ARBA" id="ARBA00022970"/>
    </source>
</evidence>
<dbReference type="Gene3D" id="3.40.50.2300">
    <property type="match status" value="2"/>
</dbReference>
<reference evidence="6 7" key="1">
    <citation type="submission" date="2017-01" db="EMBL/GenBank/DDBJ databases">
        <authorList>
            <person name="Mah S.A."/>
            <person name="Swanson W.J."/>
            <person name="Moy G.W."/>
            <person name="Vacquier V.D."/>
        </authorList>
    </citation>
    <scope>NUCLEOTIDE SEQUENCE [LARGE SCALE GENOMIC DNA]</scope>
    <source>
        <strain evidence="6 7">DSM 26375</strain>
    </source>
</reference>
<keyword evidence="2 4" id="KW-0732">Signal</keyword>
<proteinExistence type="inferred from homology"/>
<dbReference type="PANTHER" id="PTHR30483">
    <property type="entry name" value="LEUCINE-SPECIFIC-BINDING PROTEIN"/>
    <property type="match status" value="1"/>
</dbReference>
<accession>A0A1N7NYU6</accession>
<sequence>MKRPNSLAGLALTALMTLASTGAELAADPIRIGYSIARTGIFAAAAPSQENPYLLWQDQVNASGGLELPGGEKRPVEFVSYDDQSNPANTVRIYERLITQDKVDLLAAPWGTPMHLALAPVLQRYKFPMVGNTAASVQLRKVAPGYIWFTTSAIPDSMGTEMAAMLKANGMTSVAVLANELPYAQEFRSFLLPALKEAGIEVLVDQSYPPDAKDMTSMLVEVKGKAPDAVLALTYPADAFLFTGQARELGIAAPFVLSLIGPTIDAYRKAFGPGANGIVSSAHWSGQADAWPRGKAFFDAYVAKFGEEPDALDSAVTWMSMEILQQAVAKAGLDREKLREAISTGTFETINGEVTFEGVQNTRTPTGFVQIQDGKIELVWPPAIATAEFAPKQGW</sequence>
<dbReference type="InterPro" id="IPR028081">
    <property type="entry name" value="Leu-bd"/>
</dbReference>
<evidence type="ECO:0000313" key="7">
    <source>
        <dbReference type="Proteomes" id="UP000186141"/>
    </source>
</evidence>
<protein>
    <submittedName>
        <fullName evidence="6">Branched-chain amino acid transport system substrate-binding protein</fullName>
    </submittedName>
</protein>
<feature type="signal peptide" evidence="4">
    <location>
        <begin position="1"/>
        <end position="26"/>
    </location>
</feature>
<evidence type="ECO:0000256" key="2">
    <source>
        <dbReference type="ARBA" id="ARBA00022729"/>
    </source>
</evidence>
<comment type="similarity">
    <text evidence="1">Belongs to the leucine-binding protein family.</text>
</comment>
<keyword evidence="7" id="KW-1185">Reference proteome</keyword>
<keyword evidence="3" id="KW-0029">Amino-acid transport</keyword>